<evidence type="ECO:0000313" key="2">
    <source>
        <dbReference type="EMBL" id="CCH32522.1"/>
    </source>
</evidence>
<dbReference type="Pfam" id="PF13530">
    <property type="entry name" value="SCP2_2"/>
    <property type="match status" value="1"/>
</dbReference>
<name>K0K4K1_SACES</name>
<dbReference type="HOGENOM" id="CLU_703805_0_0_11"/>
<dbReference type="RefSeq" id="WP_015102634.1">
    <property type="nucleotide sequence ID" value="NC_019673.1"/>
</dbReference>
<dbReference type="STRING" id="1179773.BN6_52580"/>
<dbReference type="Pfam" id="PF13527">
    <property type="entry name" value="Acetyltransf_9"/>
    <property type="match status" value="1"/>
</dbReference>
<organism evidence="2 3">
    <name type="scientific">Saccharothrix espanaensis (strain ATCC 51144 / DSM 44229 / JCM 9112 / NBRC 15066 / NRRL 15764)</name>
    <dbReference type="NCBI Taxonomy" id="1179773"/>
    <lineage>
        <taxon>Bacteria</taxon>
        <taxon>Bacillati</taxon>
        <taxon>Actinomycetota</taxon>
        <taxon>Actinomycetes</taxon>
        <taxon>Pseudonocardiales</taxon>
        <taxon>Pseudonocardiaceae</taxon>
        <taxon>Saccharothrix</taxon>
    </lineage>
</organism>
<evidence type="ECO:0000259" key="1">
    <source>
        <dbReference type="PROSITE" id="PS51186"/>
    </source>
</evidence>
<dbReference type="CDD" id="cd04301">
    <property type="entry name" value="NAT_SF"/>
    <property type="match status" value="1"/>
</dbReference>
<dbReference type="InterPro" id="IPR051554">
    <property type="entry name" value="Acetyltransferase_Eis"/>
</dbReference>
<dbReference type="InterPro" id="IPR041380">
    <property type="entry name" value="Acetyltransf_17"/>
</dbReference>
<dbReference type="Proteomes" id="UP000006281">
    <property type="component" value="Chromosome"/>
</dbReference>
<dbReference type="PANTHER" id="PTHR37817">
    <property type="entry name" value="N-ACETYLTRANSFERASE EIS"/>
    <property type="match status" value="1"/>
</dbReference>
<dbReference type="InterPro" id="IPR025559">
    <property type="entry name" value="Eis_dom"/>
</dbReference>
<proteinExistence type="predicted"/>
<dbReference type="PROSITE" id="PS51186">
    <property type="entry name" value="GNAT"/>
    <property type="match status" value="1"/>
</dbReference>
<dbReference type="PANTHER" id="PTHR37817:SF1">
    <property type="entry name" value="N-ACETYLTRANSFERASE EIS"/>
    <property type="match status" value="1"/>
</dbReference>
<sequence>MTSEPIVTAPRHQRDWDQYSRLAAESFGGDHRDLTCHRSRGPAAVAVVDDEVIGGAVALRAHQFFGGSAVPTGCVADVCVRPEWRGRGVARRVIDTLMDRTRADGGVLSTLWTPATGVYRRWGWEVAGLGRRWSVPARGLRSLPAAPGDVVPGFTEPARELQRDLARAWDGPLRRPSWWWDWKYSDSEHRCYTLVVGGEPQGLLGVRVRPVEPWGQDLVVSDFWARDTASGRALLRFLGGFGSMAHTVHFDTGTLANLPALVWELPQHELREQGWYPWMLRLLDIPAALESRGWPRTVTGRLDLAITGPAAQRLVLEVADGRAVTSPGGTGAVALSPGQLAAWYAGTLDPPALTRSLGPLDDGIVELMGMLTRRTEVWLPDVF</sequence>
<reference evidence="2 3" key="1">
    <citation type="journal article" date="2012" name="BMC Genomics">
        <title>Complete genome sequence of Saccharothrix espanaensis DSM 44229T and comparison to the other completely sequenced Pseudonocardiaceae.</title>
        <authorList>
            <person name="Strobel T."/>
            <person name="Al-Dilaimi A."/>
            <person name="Blom J."/>
            <person name="Gessner A."/>
            <person name="Kalinowski J."/>
            <person name="Luzhetska M."/>
            <person name="Puhler A."/>
            <person name="Szczepanowski R."/>
            <person name="Bechthold A."/>
            <person name="Ruckert C."/>
        </authorList>
    </citation>
    <scope>NUCLEOTIDE SEQUENCE [LARGE SCALE GENOMIC DNA]</scope>
    <source>
        <strain evidence="3">ATCC 51144 / DSM 44229 / JCM 9112 / NBRC 15066 / NRRL 15764</strain>
    </source>
</reference>
<dbReference type="SUPFAM" id="SSF55729">
    <property type="entry name" value="Acyl-CoA N-acyltransferases (Nat)"/>
    <property type="match status" value="1"/>
</dbReference>
<dbReference type="Pfam" id="PF17668">
    <property type="entry name" value="Acetyltransf_17"/>
    <property type="match status" value="1"/>
</dbReference>
<dbReference type="InterPro" id="IPR016181">
    <property type="entry name" value="Acyl_CoA_acyltransferase"/>
</dbReference>
<dbReference type="InterPro" id="IPR036527">
    <property type="entry name" value="SCP2_sterol-bd_dom_sf"/>
</dbReference>
<accession>K0K4K1</accession>
<dbReference type="eggNOG" id="COG4552">
    <property type="taxonomic scope" value="Bacteria"/>
</dbReference>
<dbReference type="PATRIC" id="fig|1179773.3.peg.5290"/>
<dbReference type="GO" id="GO:0034069">
    <property type="term" value="F:aminoglycoside N-acetyltransferase activity"/>
    <property type="evidence" value="ECO:0007669"/>
    <property type="project" value="TreeGrafter"/>
</dbReference>
<dbReference type="SUPFAM" id="SSF55718">
    <property type="entry name" value="SCP-like"/>
    <property type="match status" value="1"/>
</dbReference>
<dbReference type="Gene3D" id="3.30.1050.10">
    <property type="entry name" value="SCP2 sterol-binding domain"/>
    <property type="match status" value="1"/>
</dbReference>
<dbReference type="EMBL" id="HE804045">
    <property type="protein sequence ID" value="CCH32522.1"/>
    <property type="molecule type" value="Genomic_DNA"/>
</dbReference>
<dbReference type="GO" id="GO:0030649">
    <property type="term" value="P:aminoglycoside antibiotic catabolic process"/>
    <property type="evidence" value="ECO:0007669"/>
    <property type="project" value="TreeGrafter"/>
</dbReference>
<dbReference type="OrthoDB" id="3498897at2"/>
<gene>
    <name evidence="2" type="primary">sapD</name>
    <name evidence="2" type="ordered locus">BN6_52580</name>
</gene>
<dbReference type="Gene3D" id="3.40.630.30">
    <property type="match status" value="2"/>
</dbReference>
<dbReference type="InterPro" id="IPR000182">
    <property type="entry name" value="GNAT_dom"/>
</dbReference>
<dbReference type="AlphaFoldDB" id="K0K4K1"/>
<evidence type="ECO:0000313" key="3">
    <source>
        <dbReference type="Proteomes" id="UP000006281"/>
    </source>
</evidence>
<protein>
    <submittedName>
        <fullName evidence="2">Spore associated protein</fullName>
    </submittedName>
</protein>
<keyword evidence="3" id="KW-1185">Reference proteome</keyword>
<feature type="domain" description="N-acetyltransferase" evidence="1">
    <location>
        <begin position="6"/>
        <end position="147"/>
    </location>
</feature>
<dbReference type="KEGG" id="sesp:BN6_52580"/>